<dbReference type="AlphaFoldDB" id="A0A9K3DSY8"/>
<keyword evidence="2" id="KW-1185">Reference proteome</keyword>
<reference evidence="1" key="2">
    <citation type="submission" date="2020-06" db="EMBL/GenBank/DDBJ databases">
        <title>Helianthus annuus Genome sequencing and assembly Release 2.</title>
        <authorList>
            <person name="Gouzy J."/>
            <person name="Langlade N."/>
            <person name="Munos S."/>
        </authorList>
    </citation>
    <scope>NUCLEOTIDE SEQUENCE</scope>
    <source>
        <tissue evidence="1">Leaves</tissue>
    </source>
</reference>
<dbReference type="EMBL" id="MNCJ02000331">
    <property type="protein sequence ID" value="KAF5759902.1"/>
    <property type="molecule type" value="Genomic_DNA"/>
</dbReference>
<dbReference type="Proteomes" id="UP000215914">
    <property type="component" value="Unassembled WGS sequence"/>
</dbReference>
<gene>
    <name evidence="1" type="ORF">HanXRQr2_Chr16g0747011</name>
</gene>
<reference evidence="1" key="1">
    <citation type="journal article" date="2017" name="Nature">
        <title>The sunflower genome provides insights into oil metabolism, flowering and Asterid evolution.</title>
        <authorList>
            <person name="Badouin H."/>
            <person name="Gouzy J."/>
            <person name="Grassa C.J."/>
            <person name="Murat F."/>
            <person name="Staton S.E."/>
            <person name="Cottret L."/>
            <person name="Lelandais-Briere C."/>
            <person name="Owens G.L."/>
            <person name="Carrere S."/>
            <person name="Mayjonade B."/>
            <person name="Legrand L."/>
            <person name="Gill N."/>
            <person name="Kane N.C."/>
            <person name="Bowers J.E."/>
            <person name="Hubner S."/>
            <person name="Bellec A."/>
            <person name="Berard A."/>
            <person name="Berges H."/>
            <person name="Blanchet N."/>
            <person name="Boniface M.C."/>
            <person name="Brunel D."/>
            <person name="Catrice O."/>
            <person name="Chaidir N."/>
            <person name="Claudel C."/>
            <person name="Donnadieu C."/>
            <person name="Faraut T."/>
            <person name="Fievet G."/>
            <person name="Helmstetter N."/>
            <person name="King M."/>
            <person name="Knapp S.J."/>
            <person name="Lai Z."/>
            <person name="Le Paslier M.C."/>
            <person name="Lippi Y."/>
            <person name="Lorenzon L."/>
            <person name="Mandel J.R."/>
            <person name="Marage G."/>
            <person name="Marchand G."/>
            <person name="Marquand E."/>
            <person name="Bret-Mestries E."/>
            <person name="Morien E."/>
            <person name="Nambeesan S."/>
            <person name="Nguyen T."/>
            <person name="Pegot-Espagnet P."/>
            <person name="Pouilly N."/>
            <person name="Raftis F."/>
            <person name="Sallet E."/>
            <person name="Schiex T."/>
            <person name="Thomas J."/>
            <person name="Vandecasteele C."/>
            <person name="Vares D."/>
            <person name="Vear F."/>
            <person name="Vautrin S."/>
            <person name="Crespi M."/>
            <person name="Mangin B."/>
            <person name="Burke J.M."/>
            <person name="Salse J."/>
            <person name="Munos S."/>
            <person name="Vincourt P."/>
            <person name="Rieseberg L.H."/>
            <person name="Langlade N.B."/>
        </authorList>
    </citation>
    <scope>NUCLEOTIDE SEQUENCE</scope>
    <source>
        <tissue evidence="1">Leaves</tissue>
    </source>
</reference>
<dbReference type="Gene3D" id="3.90.280.10">
    <property type="entry name" value="PEBP-like"/>
    <property type="match status" value="1"/>
</dbReference>
<dbReference type="SUPFAM" id="SSF49777">
    <property type="entry name" value="PEBP-like"/>
    <property type="match status" value="1"/>
</dbReference>
<organism evidence="1 2">
    <name type="scientific">Helianthus annuus</name>
    <name type="common">Common sunflower</name>
    <dbReference type="NCBI Taxonomy" id="4232"/>
    <lineage>
        <taxon>Eukaryota</taxon>
        <taxon>Viridiplantae</taxon>
        <taxon>Streptophyta</taxon>
        <taxon>Embryophyta</taxon>
        <taxon>Tracheophyta</taxon>
        <taxon>Spermatophyta</taxon>
        <taxon>Magnoliopsida</taxon>
        <taxon>eudicotyledons</taxon>
        <taxon>Gunneridae</taxon>
        <taxon>Pentapetalae</taxon>
        <taxon>asterids</taxon>
        <taxon>campanulids</taxon>
        <taxon>Asterales</taxon>
        <taxon>Asteraceae</taxon>
        <taxon>Asteroideae</taxon>
        <taxon>Heliantheae alliance</taxon>
        <taxon>Heliantheae</taxon>
        <taxon>Helianthus</taxon>
    </lineage>
</organism>
<evidence type="ECO:0000313" key="1">
    <source>
        <dbReference type="EMBL" id="KAF5759902.1"/>
    </source>
</evidence>
<sequence>MAYDVPNPQVGFHRFIMLLYRQASPLNEIEALPSRDCFKSNEFAEKHNLGTPLGIAYFYVRRQARRNA</sequence>
<dbReference type="PANTHER" id="PTHR11362">
    <property type="entry name" value="PHOSPHATIDYLETHANOLAMINE-BINDING PROTEIN"/>
    <property type="match status" value="1"/>
</dbReference>
<accession>A0A9K3DSY8</accession>
<name>A0A9K3DSY8_HELAN</name>
<dbReference type="InterPro" id="IPR036610">
    <property type="entry name" value="PEBP-like_sf"/>
</dbReference>
<evidence type="ECO:0000313" key="2">
    <source>
        <dbReference type="Proteomes" id="UP000215914"/>
    </source>
</evidence>
<comment type="caution">
    <text evidence="1">The sequence shown here is derived from an EMBL/GenBank/DDBJ whole genome shotgun (WGS) entry which is preliminary data.</text>
</comment>
<protein>
    <submittedName>
        <fullName evidence="1">Phosphatidylethanolamine-binding protein</fullName>
    </submittedName>
</protein>
<dbReference type="InterPro" id="IPR035810">
    <property type="entry name" value="PEBP_euk"/>
</dbReference>
<dbReference type="PANTHER" id="PTHR11362:SF82">
    <property type="entry name" value="PHOSPHATIDYLETHANOLAMINE-BINDING PROTEIN 4"/>
    <property type="match status" value="1"/>
</dbReference>
<proteinExistence type="predicted"/>
<dbReference type="Gramene" id="mRNA:HanXRQr2_Chr16g0747011">
    <property type="protein sequence ID" value="CDS:HanXRQr2_Chr16g0747011.1"/>
    <property type="gene ID" value="HanXRQr2_Chr16g0747011"/>
</dbReference>